<keyword evidence="7" id="KW-0732">Signal</keyword>
<name>F2U8N2_SALR5</name>
<evidence type="ECO:0000313" key="10">
    <source>
        <dbReference type="Proteomes" id="UP000007799"/>
    </source>
</evidence>
<dbReference type="InterPro" id="IPR020635">
    <property type="entry name" value="Tyr_kinase_cat_dom"/>
</dbReference>
<dbReference type="PROSITE" id="PS00109">
    <property type="entry name" value="PROTEIN_KINASE_TYR"/>
    <property type="match status" value="1"/>
</dbReference>
<reference evidence="9" key="1">
    <citation type="submission" date="2009-08" db="EMBL/GenBank/DDBJ databases">
        <title>Annotation of Salpingoeca rosetta.</title>
        <authorList>
            <consortium name="The Broad Institute Genome Sequencing Platform"/>
            <person name="Russ C."/>
            <person name="Cuomo C."/>
            <person name="Burger G."/>
            <person name="Gray M.W."/>
            <person name="Holland P.W.H."/>
            <person name="King N."/>
            <person name="Lang F.B.F."/>
            <person name="Roger A.J."/>
            <person name="Ruiz-Trillo I."/>
            <person name="Young S.K."/>
            <person name="Zeng Q."/>
            <person name="Gargeya S."/>
            <person name="Alvarado L."/>
            <person name="Berlin A."/>
            <person name="Chapman S.B."/>
            <person name="Chen Z."/>
            <person name="Freedman E."/>
            <person name="Gellesch M."/>
            <person name="Goldberg J."/>
            <person name="Griggs A."/>
            <person name="Gujja S."/>
            <person name="Heilman E."/>
            <person name="Heiman D."/>
            <person name="Howarth C."/>
            <person name="Mehta T."/>
            <person name="Neiman D."/>
            <person name="Pearson M."/>
            <person name="Roberts A."/>
            <person name="Saif S."/>
            <person name="Shea T."/>
            <person name="Shenoy N."/>
            <person name="Sisk P."/>
            <person name="Stolte C."/>
            <person name="Sykes S."/>
            <person name="White J."/>
            <person name="Yandava C."/>
            <person name="Haas B."/>
            <person name="Nusbaum C."/>
            <person name="Birren B."/>
        </authorList>
    </citation>
    <scope>NUCLEOTIDE SEQUENCE [LARGE SCALE GENOMIC DNA]</scope>
    <source>
        <strain evidence="9">ATCC 50818</strain>
    </source>
</reference>
<keyword evidence="6" id="KW-0472">Membrane</keyword>
<dbReference type="GO" id="GO:0005886">
    <property type="term" value="C:plasma membrane"/>
    <property type="evidence" value="ECO:0007669"/>
    <property type="project" value="TreeGrafter"/>
</dbReference>
<evidence type="ECO:0000256" key="5">
    <source>
        <dbReference type="SAM" id="MobiDB-lite"/>
    </source>
</evidence>
<dbReference type="InParanoid" id="F2U8N2"/>
<dbReference type="InterPro" id="IPR050122">
    <property type="entry name" value="RTK"/>
</dbReference>
<dbReference type="CDD" id="cd00112">
    <property type="entry name" value="LDLa"/>
    <property type="match status" value="1"/>
</dbReference>
<feature type="binding site" evidence="4">
    <location>
        <position position="726"/>
    </location>
    <ligand>
        <name>ATP</name>
        <dbReference type="ChEBI" id="CHEBI:30616"/>
    </ligand>
</feature>
<dbReference type="InterPro" id="IPR017441">
    <property type="entry name" value="Protein_kinase_ATP_BS"/>
</dbReference>
<dbReference type="OrthoDB" id="4062651at2759"/>
<dbReference type="Pfam" id="PF07714">
    <property type="entry name" value="PK_Tyr_Ser-Thr"/>
    <property type="match status" value="2"/>
</dbReference>
<dbReference type="Proteomes" id="UP000007799">
    <property type="component" value="Unassembled WGS sequence"/>
</dbReference>
<evidence type="ECO:0000313" key="9">
    <source>
        <dbReference type="EMBL" id="EGD72740.1"/>
    </source>
</evidence>
<dbReference type="eggNOG" id="KOG1095">
    <property type="taxonomic scope" value="Eukaryota"/>
</dbReference>
<dbReference type="SMART" id="SM00192">
    <property type="entry name" value="LDLa"/>
    <property type="match status" value="1"/>
</dbReference>
<feature type="transmembrane region" description="Helical" evidence="6">
    <location>
        <begin position="610"/>
        <end position="632"/>
    </location>
</feature>
<dbReference type="PROSITE" id="PS50068">
    <property type="entry name" value="LDLRA_2"/>
    <property type="match status" value="1"/>
</dbReference>
<dbReference type="CDD" id="cd00192">
    <property type="entry name" value="PTKc"/>
    <property type="match status" value="1"/>
</dbReference>
<dbReference type="RefSeq" id="XP_004994563.1">
    <property type="nucleotide sequence ID" value="XM_004994506.1"/>
</dbReference>
<dbReference type="PANTHER" id="PTHR24416">
    <property type="entry name" value="TYROSINE-PROTEIN KINASE RECEPTOR"/>
    <property type="match status" value="1"/>
</dbReference>
<accession>F2U8N2</accession>
<dbReference type="GeneID" id="16075145"/>
<evidence type="ECO:0000256" key="1">
    <source>
        <dbReference type="ARBA" id="ARBA00004167"/>
    </source>
</evidence>
<sequence>MMVVGRTAVAAPALVSGAVVVGLWLAAGLVGVAVAQQTCEPQYDGFPFARCSPTETQCEVQCLLSSQTIACSDFGDTEACTPDICTVCTCERRDSDRSIQKVLCEDAVQAWPQGLPLRTNQFTWRVDQGATANIGELRSSLFRPGTSLSVLKLLGVGLTSVAPDTFQHLTDFMLLNIAGTDLVDLPWESLRAIPTLKYIEVFGNKLTAVDFNLLPNNNGIFKAFEAQSNMITSVTPLQPGLVHSSILTLKLDDNLISKPENLTRGMPNLDMLAVGGNRFTYLPRSLFDPNAHSITRLFLSNSAIVHVPFGVITDVMAVPAVGDAHMLVMTGSPSYCESTVRQGTQRPTYLDLTCTCRQHFRDDGIIANIVNATHCPLARKFQCPVQRDGNLPIRVDQFCDGKQDCIDGSDEGFGNGGCRQSGQLRSQDPPNCLYTLLGLNATHNLRFLVQIRSGSVLGRLLIDNLNDKEAAKMKGVLYDVRQTPEDLGARVTGYLLDIPASYAPLPFRAVSFFNTVTDLRIYAAGDSNDEICRTQFSFDNRTRNTQGEWFRFPETVEDNPSLLSTLPNYREAVEGVARIDTTPTPGVSTSAAVSTTSGGSIDRSRGGSDAGAIVGGVVGVLIAISILAAVFYTRRARTKTGPAGVHALAAADIEALDLQQQRIQRELERCNVLIKDLAAPDTADSKLPQAQRSSVVLHEQLGRGAFGVVFRATWRRRGQPREVAVKTFPEGPVPLDDQAAFLVEAQLMGVLRHPCLVAALALCSGDSEPPLLIMEFLQGGNLRDYLRTATATPQLLPTWGQLLHACICIADGMAYLASRNVVHRDLACRNVLVGASLQEDVKISDYGMARYLNQSDYYRQSFDRALPIRWMAPETLEDEIWTTQSDVWSCGVTFWEVLTCGQVASMLWCLPQRATLELTWLFVLGTHTHSDSLTHTHTHTHTHTCTLTNTHSLNSINHTTHSLARARFFSQTPYPKLRTQEVSRAHHTMTTHMPLPPACPMPLYQAVIECWKVDPHARPSFDIVLRHLTQVRESLQASGVLNQQCPPPQAPVKLPEPGSSAATTTTTTTTIASASSPYDSAGTARLILQRSVDATATPHQRSPDHHADGGDDEDDGETRL</sequence>
<dbReference type="EMBL" id="GL832964">
    <property type="protein sequence ID" value="EGD72740.1"/>
    <property type="molecule type" value="Genomic_DNA"/>
</dbReference>
<dbReference type="Gene3D" id="4.10.400.10">
    <property type="entry name" value="Low-density Lipoprotein Receptor"/>
    <property type="match status" value="1"/>
</dbReference>
<gene>
    <name evidence="9" type="ORF">PTSG_04469</name>
</gene>
<dbReference type="InterPro" id="IPR008266">
    <property type="entry name" value="Tyr_kinase_AS"/>
</dbReference>
<dbReference type="SUPFAM" id="SSF52058">
    <property type="entry name" value="L domain-like"/>
    <property type="match status" value="1"/>
</dbReference>
<dbReference type="InterPro" id="IPR000719">
    <property type="entry name" value="Prot_kinase_dom"/>
</dbReference>
<dbReference type="SUPFAM" id="SSF56112">
    <property type="entry name" value="Protein kinase-like (PK-like)"/>
    <property type="match status" value="1"/>
</dbReference>
<comment type="catalytic activity">
    <reaction evidence="3">
        <text>L-tyrosyl-[protein] + ATP = O-phospho-L-tyrosyl-[protein] + ADP + H(+)</text>
        <dbReference type="Rhea" id="RHEA:10596"/>
        <dbReference type="Rhea" id="RHEA-COMP:10136"/>
        <dbReference type="Rhea" id="RHEA-COMP:20101"/>
        <dbReference type="ChEBI" id="CHEBI:15378"/>
        <dbReference type="ChEBI" id="CHEBI:30616"/>
        <dbReference type="ChEBI" id="CHEBI:46858"/>
        <dbReference type="ChEBI" id="CHEBI:61978"/>
        <dbReference type="ChEBI" id="CHEBI:456216"/>
        <dbReference type="EC" id="2.7.10.1"/>
    </reaction>
</comment>
<dbReference type="PANTHER" id="PTHR24416:SF611">
    <property type="entry name" value="TYROSINE-PROTEIN KINASE TRANSMEMBRANE RECEPTOR ROR"/>
    <property type="match status" value="1"/>
</dbReference>
<feature type="chain" id="PRO_5003287234" evidence="7">
    <location>
        <begin position="36"/>
        <end position="1120"/>
    </location>
</feature>
<dbReference type="KEGG" id="sre:PTSG_04469"/>
<protein>
    <submittedName>
        <fullName evidence="9">TK protein kinase</fullName>
    </submittedName>
</protein>
<dbReference type="Gene3D" id="1.10.510.10">
    <property type="entry name" value="Transferase(Phosphotransferase) domain 1"/>
    <property type="match status" value="2"/>
</dbReference>
<keyword evidence="2" id="KW-1015">Disulfide bond</keyword>
<dbReference type="GO" id="GO:0005524">
    <property type="term" value="F:ATP binding"/>
    <property type="evidence" value="ECO:0007669"/>
    <property type="project" value="UniProtKB-UniRule"/>
</dbReference>
<dbReference type="InterPro" id="IPR001245">
    <property type="entry name" value="Ser-Thr/Tyr_kinase_cat_dom"/>
</dbReference>
<keyword evidence="6" id="KW-0812">Transmembrane</keyword>
<dbReference type="InterPro" id="IPR002172">
    <property type="entry name" value="LDrepeatLR_classA_rpt"/>
</dbReference>
<dbReference type="InterPro" id="IPR036055">
    <property type="entry name" value="LDL_receptor-like_sf"/>
</dbReference>
<keyword evidence="9" id="KW-0418">Kinase</keyword>
<dbReference type="GO" id="GO:0004714">
    <property type="term" value="F:transmembrane receptor protein tyrosine kinase activity"/>
    <property type="evidence" value="ECO:0007669"/>
    <property type="project" value="UniProtKB-EC"/>
</dbReference>
<evidence type="ECO:0000256" key="7">
    <source>
        <dbReference type="SAM" id="SignalP"/>
    </source>
</evidence>
<feature type="domain" description="Protein kinase" evidence="8">
    <location>
        <begin position="695"/>
        <end position="1030"/>
    </location>
</feature>
<dbReference type="PROSITE" id="PS00107">
    <property type="entry name" value="PROTEIN_KINASE_ATP"/>
    <property type="match status" value="1"/>
</dbReference>
<feature type="compositionally biased region" description="Acidic residues" evidence="5">
    <location>
        <begin position="1110"/>
        <end position="1120"/>
    </location>
</feature>
<feature type="region of interest" description="Disordered" evidence="5">
    <location>
        <begin position="1041"/>
        <end position="1120"/>
    </location>
</feature>
<feature type="region of interest" description="Disordered" evidence="5">
    <location>
        <begin position="580"/>
        <end position="607"/>
    </location>
</feature>
<feature type="signal peptide" evidence="7">
    <location>
        <begin position="1"/>
        <end position="35"/>
    </location>
</feature>
<feature type="compositionally biased region" description="Low complexity" evidence="5">
    <location>
        <begin position="586"/>
        <end position="601"/>
    </location>
</feature>
<keyword evidence="4" id="KW-0067">ATP-binding</keyword>
<dbReference type="Gene3D" id="3.80.10.10">
    <property type="entry name" value="Ribonuclease Inhibitor"/>
    <property type="match status" value="1"/>
</dbReference>
<keyword evidence="9" id="KW-0808">Transferase</keyword>
<dbReference type="InterPro" id="IPR032675">
    <property type="entry name" value="LRR_dom_sf"/>
</dbReference>
<keyword evidence="4" id="KW-0547">Nucleotide-binding</keyword>
<evidence type="ECO:0000259" key="8">
    <source>
        <dbReference type="PROSITE" id="PS50011"/>
    </source>
</evidence>
<dbReference type="STRING" id="946362.F2U8N2"/>
<dbReference type="PROSITE" id="PS50011">
    <property type="entry name" value="PROTEIN_KINASE_DOM"/>
    <property type="match status" value="1"/>
</dbReference>
<feature type="compositionally biased region" description="Low complexity" evidence="5">
    <location>
        <begin position="1059"/>
        <end position="1076"/>
    </location>
</feature>
<dbReference type="PRINTS" id="PR00109">
    <property type="entry name" value="TYRKINASE"/>
</dbReference>
<evidence type="ECO:0000256" key="6">
    <source>
        <dbReference type="SAM" id="Phobius"/>
    </source>
</evidence>
<organism evidence="10">
    <name type="scientific">Salpingoeca rosetta (strain ATCC 50818 / BSB-021)</name>
    <dbReference type="NCBI Taxonomy" id="946362"/>
    <lineage>
        <taxon>Eukaryota</taxon>
        <taxon>Choanoflagellata</taxon>
        <taxon>Craspedida</taxon>
        <taxon>Salpingoecidae</taxon>
        <taxon>Salpingoeca</taxon>
    </lineage>
</organism>
<evidence type="ECO:0000256" key="3">
    <source>
        <dbReference type="ARBA" id="ARBA00051243"/>
    </source>
</evidence>
<proteinExistence type="predicted"/>
<keyword evidence="10" id="KW-1185">Reference proteome</keyword>
<evidence type="ECO:0000256" key="4">
    <source>
        <dbReference type="PROSITE-ProRule" id="PRU10141"/>
    </source>
</evidence>
<dbReference type="SMART" id="SM00219">
    <property type="entry name" value="TyrKc"/>
    <property type="match status" value="1"/>
</dbReference>
<dbReference type="AlphaFoldDB" id="F2U8N2"/>
<keyword evidence="6" id="KW-1133">Transmembrane helix</keyword>
<evidence type="ECO:0000256" key="2">
    <source>
        <dbReference type="ARBA" id="ARBA00023157"/>
    </source>
</evidence>
<dbReference type="InterPro" id="IPR011009">
    <property type="entry name" value="Kinase-like_dom_sf"/>
</dbReference>
<comment type="subcellular location">
    <subcellularLocation>
        <location evidence="1">Membrane</location>
        <topology evidence="1">Single-pass membrane protein</topology>
    </subcellularLocation>
</comment>
<dbReference type="GO" id="GO:0007169">
    <property type="term" value="P:cell surface receptor protein tyrosine kinase signaling pathway"/>
    <property type="evidence" value="ECO:0007669"/>
    <property type="project" value="TreeGrafter"/>
</dbReference>
<dbReference type="GO" id="GO:0043235">
    <property type="term" value="C:receptor complex"/>
    <property type="evidence" value="ECO:0007669"/>
    <property type="project" value="TreeGrafter"/>
</dbReference>